<proteinExistence type="predicted"/>
<protein>
    <submittedName>
        <fullName evidence="1">Uncharacterized protein</fullName>
    </submittedName>
</protein>
<organism evidence="1 2">
    <name type="scientific">Rahnella ecdela</name>
    <dbReference type="NCBI Taxonomy" id="2816250"/>
    <lineage>
        <taxon>Bacteria</taxon>
        <taxon>Pseudomonadati</taxon>
        <taxon>Pseudomonadota</taxon>
        <taxon>Gammaproteobacteria</taxon>
        <taxon>Enterobacterales</taxon>
        <taxon>Yersiniaceae</taxon>
        <taxon>Rahnella</taxon>
    </lineage>
</organism>
<reference evidence="1 2" key="1">
    <citation type="submission" date="2021-03" db="EMBL/GenBank/DDBJ databases">
        <title>Five novel Rahnella species.</title>
        <authorList>
            <person name="Brady C."/>
            <person name="Asselin J."/>
            <person name="Beer S."/>
            <person name="Bruberg M.B."/>
            <person name="Crampton B."/>
            <person name="Venter S."/>
            <person name="Arnold D."/>
            <person name="Denman S."/>
        </authorList>
    </citation>
    <scope>NUCLEOTIDE SEQUENCE [LARGE SCALE GENOMIC DNA]</scope>
    <source>
        <strain evidence="1 2">FRB 231</strain>
    </source>
</reference>
<dbReference type="Proteomes" id="UP000739284">
    <property type="component" value="Unassembled WGS sequence"/>
</dbReference>
<gene>
    <name evidence="1" type="ORF">J1784_05080</name>
</gene>
<sequence>MAIPQNYEYAFSRLKCTDAPPYYMLVAVKSAEDLKKESLLSKGEAFQNDIKAAVKG</sequence>
<evidence type="ECO:0000313" key="2">
    <source>
        <dbReference type="Proteomes" id="UP000739284"/>
    </source>
</evidence>
<accession>A0ABS6LBR7</accession>
<evidence type="ECO:0000313" key="1">
    <source>
        <dbReference type="EMBL" id="MBU9844388.1"/>
    </source>
</evidence>
<comment type="caution">
    <text evidence="1">The sequence shown here is derived from an EMBL/GenBank/DDBJ whole genome shotgun (WGS) entry which is preliminary data.</text>
</comment>
<dbReference type="EMBL" id="JAFMOY010000112">
    <property type="protein sequence ID" value="MBU9844388.1"/>
    <property type="molecule type" value="Genomic_DNA"/>
</dbReference>
<name>A0ABS6LBR7_9GAMM</name>
<dbReference type="RefSeq" id="WP_217148303.1">
    <property type="nucleotide sequence ID" value="NZ_JAFMOY010000112.1"/>
</dbReference>
<keyword evidence="2" id="KW-1185">Reference proteome</keyword>